<dbReference type="InterPro" id="IPR050298">
    <property type="entry name" value="Gram-neg_bact_OMP"/>
</dbReference>
<dbReference type="Gene3D" id="2.40.160.10">
    <property type="entry name" value="Porin"/>
    <property type="match status" value="1"/>
</dbReference>
<keyword evidence="5" id="KW-0812">Transmembrane</keyword>
<evidence type="ECO:0000256" key="6">
    <source>
        <dbReference type="ARBA" id="ARBA00022729"/>
    </source>
</evidence>
<evidence type="ECO:0000256" key="4">
    <source>
        <dbReference type="ARBA" id="ARBA00022452"/>
    </source>
</evidence>
<evidence type="ECO:0000256" key="8">
    <source>
        <dbReference type="ARBA" id="ARBA00023114"/>
    </source>
</evidence>
<comment type="subcellular location">
    <subcellularLocation>
        <location evidence="1">Cell outer membrane</location>
        <topology evidence="1">Multi-pass membrane protein</topology>
    </subcellularLocation>
</comment>
<evidence type="ECO:0000256" key="1">
    <source>
        <dbReference type="ARBA" id="ARBA00004571"/>
    </source>
</evidence>
<dbReference type="EMBL" id="BAAAEN010000045">
    <property type="protein sequence ID" value="GAA0533421.1"/>
    <property type="molecule type" value="Genomic_DNA"/>
</dbReference>
<dbReference type="Pfam" id="PF13609">
    <property type="entry name" value="Porin_4"/>
    <property type="match status" value="1"/>
</dbReference>
<evidence type="ECO:0000256" key="7">
    <source>
        <dbReference type="ARBA" id="ARBA00023065"/>
    </source>
</evidence>
<dbReference type="SUPFAM" id="SSF56935">
    <property type="entry name" value="Porins"/>
    <property type="match status" value="1"/>
</dbReference>
<name>A0ABP3N1L9_9BURK</name>
<dbReference type="PANTHER" id="PTHR34501">
    <property type="entry name" value="PROTEIN YDDL-RELATED"/>
    <property type="match status" value="1"/>
</dbReference>
<keyword evidence="10" id="KW-0998">Cell outer membrane</keyword>
<reference evidence="14" key="1">
    <citation type="journal article" date="2019" name="Int. J. Syst. Evol. Microbiol.">
        <title>The Global Catalogue of Microorganisms (GCM) 10K type strain sequencing project: providing services to taxonomists for standard genome sequencing and annotation.</title>
        <authorList>
            <consortium name="The Broad Institute Genomics Platform"/>
            <consortium name="The Broad Institute Genome Sequencing Center for Infectious Disease"/>
            <person name="Wu L."/>
            <person name="Ma J."/>
        </authorList>
    </citation>
    <scope>NUCLEOTIDE SEQUENCE [LARGE SCALE GENOMIC DNA]</scope>
    <source>
        <strain evidence="14">JCM 14330</strain>
    </source>
</reference>
<dbReference type="PANTHER" id="PTHR34501:SF9">
    <property type="entry name" value="MAJOR OUTER MEMBRANE PROTEIN P.IA"/>
    <property type="match status" value="1"/>
</dbReference>
<feature type="chain" id="PRO_5045120132" evidence="11">
    <location>
        <begin position="25"/>
        <end position="364"/>
    </location>
</feature>
<keyword evidence="9" id="KW-0472">Membrane</keyword>
<evidence type="ECO:0000259" key="12">
    <source>
        <dbReference type="Pfam" id="PF13609"/>
    </source>
</evidence>
<evidence type="ECO:0000256" key="2">
    <source>
        <dbReference type="ARBA" id="ARBA00011233"/>
    </source>
</evidence>
<evidence type="ECO:0000256" key="11">
    <source>
        <dbReference type="SAM" id="SignalP"/>
    </source>
</evidence>
<evidence type="ECO:0000256" key="9">
    <source>
        <dbReference type="ARBA" id="ARBA00023136"/>
    </source>
</evidence>
<comment type="subunit">
    <text evidence="2">Homotrimer.</text>
</comment>
<dbReference type="InterPro" id="IPR023614">
    <property type="entry name" value="Porin_dom_sf"/>
</dbReference>
<keyword evidence="6 11" id="KW-0732">Signal</keyword>
<evidence type="ECO:0000256" key="5">
    <source>
        <dbReference type="ARBA" id="ARBA00022692"/>
    </source>
</evidence>
<dbReference type="CDD" id="cd00342">
    <property type="entry name" value="gram_neg_porins"/>
    <property type="match status" value="1"/>
</dbReference>
<keyword evidence="4" id="KW-1134">Transmembrane beta strand</keyword>
<accession>A0ABP3N1L9</accession>
<evidence type="ECO:0000313" key="13">
    <source>
        <dbReference type="EMBL" id="GAA0533421.1"/>
    </source>
</evidence>
<evidence type="ECO:0000256" key="3">
    <source>
        <dbReference type="ARBA" id="ARBA00022448"/>
    </source>
</evidence>
<protein>
    <submittedName>
        <fullName evidence="13">Porin</fullName>
    </submittedName>
</protein>
<keyword evidence="14" id="KW-1185">Reference proteome</keyword>
<feature type="signal peptide" evidence="11">
    <location>
        <begin position="1"/>
        <end position="24"/>
    </location>
</feature>
<dbReference type="InterPro" id="IPR033900">
    <property type="entry name" value="Gram_neg_porin_domain"/>
</dbReference>
<proteinExistence type="predicted"/>
<keyword evidence="8" id="KW-0626">Porin</keyword>
<evidence type="ECO:0000256" key="10">
    <source>
        <dbReference type="ARBA" id="ARBA00023237"/>
    </source>
</evidence>
<evidence type="ECO:0000313" key="14">
    <source>
        <dbReference type="Proteomes" id="UP001501706"/>
    </source>
</evidence>
<feature type="domain" description="Porin" evidence="12">
    <location>
        <begin position="10"/>
        <end position="336"/>
    </location>
</feature>
<dbReference type="RefSeq" id="WP_343928795.1">
    <property type="nucleotide sequence ID" value="NZ_BAAAEN010000045.1"/>
</dbReference>
<organism evidence="13 14">
    <name type="scientific">Pigmentiphaga daeguensis</name>
    <dbReference type="NCBI Taxonomy" id="414049"/>
    <lineage>
        <taxon>Bacteria</taxon>
        <taxon>Pseudomonadati</taxon>
        <taxon>Pseudomonadota</taxon>
        <taxon>Betaproteobacteria</taxon>
        <taxon>Burkholderiales</taxon>
        <taxon>Alcaligenaceae</taxon>
        <taxon>Pigmentiphaga</taxon>
    </lineage>
</organism>
<dbReference type="Proteomes" id="UP001501706">
    <property type="component" value="Unassembled WGS sequence"/>
</dbReference>
<keyword evidence="3" id="KW-0813">Transport</keyword>
<keyword evidence="7" id="KW-0406">Ion transport</keyword>
<comment type="caution">
    <text evidence="13">The sequence shown here is derived from an EMBL/GenBank/DDBJ whole genome shotgun (WGS) entry which is preliminary data.</text>
</comment>
<gene>
    <name evidence="13" type="ORF">GCM10009097_58300</name>
</gene>
<sequence>MDLKKNAQAAVAALVPTLMAPAAAWGQVEMYGVVDASVRYIDDVGGKSQLALTAGDQMPNRLGFRGVEDLGNGLKANFVLEAGFGIDTGMSGQGGILFGRQSYVGLGNGTHTLSLGRQYDAMFSLSEFYATPYGVGGLGWATGGLDRVAGERLDNSVKYSFKRGPLSAALMTAFGEAAGDVTTRRAFSGEAKYKEGALSLGAAFTRVNNRVIAPYSALGISRFLEAATVAPGGGAIQFATDHVLNVGLGVSYDLGGVKLMGLYTQTNFVAQGASQKLRNYHVAGTFPLASGLVGTVGYTHERTDGMNRNMVMGAVNYYLSKRTDVYILALHQRNSGDNKAVLFTVPVSGSHSQSALALGLRHKF</sequence>